<dbReference type="RefSeq" id="WP_093174423.1">
    <property type="nucleotide sequence ID" value="NZ_FNCN01000037.1"/>
</dbReference>
<feature type="region of interest" description="Disordered" evidence="1">
    <location>
        <begin position="47"/>
        <end position="90"/>
    </location>
</feature>
<dbReference type="Proteomes" id="UP000198923">
    <property type="component" value="Unassembled WGS sequence"/>
</dbReference>
<dbReference type="Pfam" id="PF14408">
    <property type="entry name" value="Actino_peptide"/>
    <property type="match status" value="1"/>
</dbReference>
<proteinExistence type="predicted"/>
<evidence type="ECO:0000256" key="1">
    <source>
        <dbReference type="SAM" id="MobiDB-lite"/>
    </source>
</evidence>
<dbReference type="OrthoDB" id="3481930at2"/>
<reference evidence="2 3" key="1">
    <citation type="submission" date="2016-10" db="EMBL/GenBank/DDBJ databases">
        <authorList>
            <person name="de Groot N.N."/>
        </authorList>
    </citation>
    <scope>NUCLEOTIDE SEQUENCE [LARGE SCALE GENOMIC DNA]</scope>
    <source>
        <strain evidence="2 3">CPCC 201354</strain>
    </source>
</reference>
<name>A0A1G8IFM2_9ACTN</name>
<organism evidence="2 3">
    <name type="scientific">Sinosporangium album</name>
    <dbReference type="NCBI Taxonomy" id="504805"/>
    <lineage>
        <taxon>Bacteria</taxon>
        <taxon>Bacillati</taxon>
        <taxon>Actinomycetota</taxon>
        <taxon>Actinomycetes</taxon>
        <taxon>Streptosporangiales</taxon>
        <taxon>Streptosporangiaceae</taxon>
        <taxon>Sinosporangium</taxon>
    </lineage>
</organism>
<feature type="compositionally biased region" description="Polar residues" evidence="1">
    <location>
        <begin position="55"/>
        <end position="64"/>
    </location>
</feature>
<gene>
    <name evidence="2" type="ORF">SAMN05421505_1372</name>
</gene>
<dbReference type="InterPro" id="IPR026496">
    <property type="entry name" value="GRASP_targ"/>
</dbReference>
<protein>
    <submittedName>
        <fullName evidence="2">Putative ATP-grasp target RiPP</fullName>
    </submittedName>
</protein>
<dbReference type="AlphaFoldDB" id="A0A1G8IFM2"/>
<accession>A0A1G8IFM2</accession>
<evidence type="ECO:0000313" key="2">
    <source>
        <dbReference type="EMBL" id="SDI17541.1"/>
    </source>
</evidence>
<dbReference type="InterPro" id="IPR025843">
    <property type="entry name" value="Actino_peptide"/>
</dbReference>
<dbReference type="NCBIfam" id="TIGR04186">
    <property type="entry name" value="GRASP_targ"/>
    <property type="match status" value="1"/>
</dbReference>
<dbReference type="EMBL" id="FNCN01000037">
    <property type="protein sequence ID" value="SDI17541.1"/>
    <property type="molecule type" value="Genomic_DNA"/>
</dbReference>
<sequence length="90" mass="9330">MNDSPVVPWGISRMAPFPPPDGIAPNYRVVLDPVTQAGNWVDPMGQVIEAGKHGTNVNKSTATQPAGPDGGDGKPPPPAKPDSVTDHVPD</sequence>
<evidence type="ECO:0000313" key="3">
    <source>
        <dbReference type="Proteomes" id="UP000198923"/>
    </source>
</evidence>
<keyword evidence="3" id="KW-1185">Reference proteome</keyword>